<sequence>MGEASIPSGYSADSELDHEGPDPVWLQLAAVLLSRIERGDYPENRPIPSIAGLVQEFGIARGTVQKTTAFLEDRGHVRIVPGKGVFVVPRGDR</sequence>
<dbReference type="PROSITE" id="PS50949">
    <property type="entry name" value="HTH_GNTR"/>
    <property type="match status" value="1"/>
</dbReference>
<dbReference type="Pfam" id="PF00392">
    <property type="entry name" value="GntR"/>
    <property type="match status" value="1"/>
</dbReference>
<dbReference type="SMART" id="SM00345">
    <property type="entry name" value="HTH_GNTR"/>
    <property type="match status" value="1"/>
</dbReference>
<keyword evidence="3" id="KW-0804">Transcription</keyword>
<keyword evidence="1" id="KW-0805">Transcription regulation</keyword>
<accession>A0ABV5DXI1</accession>
<keyword evidence="6" id="KW-1185">Reference proteome</keyword>
<proteinExistence type="predicted"/>
<evidence type="ECO:0000256" key="2">
    <source>
        <dbReference type="ARBA" id="ARBA00023125"/>
    </source>
</evidence>
<dbReference type="InterPro" id="IPR000524">
    <property type="entry name" value="Tscrpt_reg_HTH_GntR"/>
</dbReference>
<dbReference type="Gene3D" id="1.10.10.10">
    <property type="entry name" value="Winged helix-like DNA-binding domain superfamily/Winged helix DNA-binding domain"/>
    <property type="match status" value="1"/>
</dbReference>
<organism evidence="5 6">
    <name type="scientific">Nocardiopsis alba</name>
    <dbReference type="NCBI Taxonomy" id="53437"/>
    <lineage>
        <taxon>Bacteria</taxon>
        <taxon>Bacillati</taxon>
        <taxon>Actinomycetota</taxon>
        <taxon>Actinomycetes</taxon>
        <taxon>Streptosporangiales</taxon>
        <taxon>Nocardiopsidaceae</taxon>
        <taxon>Nocardiopsis</taxon>
    </lineage>
</organism>
<dbReference type="Proteomes" id="UP001585053">
    <property type="component" value="Unassembled WGS sequence"/>
</dbReference>
<evidence type="ECO:0000256" key="1">
    <source>
        <dbReference type="ARBA" id="ARBA00023015"/>
    </source>
</evidence>
<comment type="caution">
    <text evidence="5">The sequence shown here is derived from an EMBL/GenBank/DDBJ whole genome shotgun (WGS) entry which is preliminary data.</text>
</comment>
<gene>
    <name evidence="5" type="ORF">VSQ78_16405</name>
</gene>
<dbReference type="RefSeq" id="WP_376737517.1">
    <property type="nucleotide sequence ID" value="NZ_JAYMRS010000005.1"/>
</dbReference>
<evidence type="ECO:0000256" key="3">
    <source>
        <dbReference type="ARBA" id="ARBA00023163"/>
    </source>
</evidence>
<dbReference type="EMBL" id="JAYMRS010000005">
    <property type="protein sequence ID" value="MFB8769289.1"/>
    <property type="molecule type" value="Genomic_DNA"/>
</dbReference>
<dbReference type="InterPro" id="IPR036388">
    <property type="entry name" value="WH-like_DNA-bd_sf"/>
</dbReference>
<dbReference type="SUPFAM" id="SSF46785">
    <property type="entry name" value="Winged helix' DNA-binding domain"/>
    <property type="match status" value="1"/>
</dbReference>
<keyword evidence="2" id="KW-0238">DNA-binding</keyword>
<evidence type="ECO:0000313" key="6">
    <source>
        <dbReference type="Proteomes" id="UP001585053"/>
    </source>
</evidence>
<reference evidence="5 6" key="1">
    <citation type="submission" date="2024-01" db="EMBL/GenBank/DDBJ databases">
        <title>Genome mining of biosynthetic gene clusters to explore secondary metabolites of Streptomyces sp.</title>
        <authorList>
            <person name="Baig A."/>
            <person name="Ajitkumar Shintre N."/>
            <person name="Kumar H."/>
            <person name="Anbarasu A."/>
            <person name="Ramaiah S."/>
        </authorList>
    </citation>
    <scope>NUCLEOTIDE SEQUENCE [LARGE SCALE GENOMIC DNA]</scope>
    <source>
        <strain evidence="5 6">A01</strain>
    </source>
</reference>
<feature type="domain" description="HTH gntR-type" evidence="4">
    <location>
        <begin position="22"/>
        <end position="90"/>
    </location>
</feature>
<evidence type="ECO:0000259" key="4">
    <source>
        <dbReference type="PROSITE" id="PS50949"/>
    </source>
</evidence>
<dbReference type="InterPro" id="IPR036390">
    <property type="entry name" value="WH_DNA-bd_sf"/>
</dbReference>
<name>A0ABV5DXI1_9ACTN</name>
<protein>
    <submittedName>
        <fullName evidence="5">GntR family transcriptional regulator</fullName>
    </submittedName>
</protein>
<evidence type="ECO:0000313" key="5">
    <source>
        <dbReference type="EMBL" id="MFB8769289.1"/>
    </source>
</evidence>